<evidence type="ECO:0000256" key="1">
    <source>
        <dbReference type="ARBA" id="ARBA00004651"/>
    </source>
</evidence>
<gene>
    <name evidence="8" type="ORF">ACFFUR_01890</name>
</gene>
<comment type="similarity">
    <text evidence="2">Belongs to the DoxX family.</text>
</comment>
<evidence type="ECO:0000256" key="2">
    <source>
        <dbReference type="ARBA" id="ARBA00006679"/>
    </source>
</evidence>
<dbReference type="RefSeq" id="WP_290246797.1">
    <property type="nucleotide sequence ID" value="NZ_JAUFQT010000001.1"/>
</dbReference>
<reference evidence="8 9" key="1">
    <citation type="submission" date="2024-09" db="EMBL/GenBank/DDBJ databases">
        <authorList>
            <person name="Sun Q."/>
            <person name="Mori K."/>
        </authorList>
    </citation>
    <scope>NUCLEOTIDE SEQUENCE [LARGE SCALE GENOMIC DNA]</scope>
    <source>
        <strain evidence="8 9">CECT 7682</strain>
    </source>
</reference>
<keyword evidence="6 7" id="KW-0472">Membrane</keyword>
<dbReference type="InterPro" id="IPR032808">
    <property type="entry name" value="DoxX"/>
</dbReference>
<dbReference type="InterPro" id="IPR051907">
    <property type="entry name" value="DoxX-like_oxidoreductase"/>
</dbReference>
<evidence type="ECO:0000256" key="3">
    <source>
        <dbReference type="ARBA" id="ARBA00022475"/>
    </source>
</evidence>
<evidence type="ECO:0000256" key="5">
    <source>
        <dbReference type="ARBA" id="ARBA00022989"/>
    </source>
</evidence>
<evidence type="ECO:0000313" key="9">
    <source>
        <dbReference type="Proteomes" id="UP001589654"/>
    </source>
</evidence>
<comment type="caution">
    <text evidence="8">The sequence shown here is derived from an EMBL/GenBank/DDBJ whole genome shotgun (WGS) entry which is preliminary data.</text>
</comment>
<name>A0ABV5J160_9BACT</name>
<feature type="transmembrane region" description="Helical" evidence="7">
    <location>
        <begin position="57"/>
        <end position="79"/>
    </location>
</feature>
<evidence type="ECO:0000256" key="6">
    <source>
        <dbReference type="ARBA" id="ARBA00023136"/>
    </source>
</evidence>
<keyword evidence="3" id="KW-1003">Cell membrane</keyword>
<proteinExistence type="inferred from homology"/>
<comment type="subcellular location">
    <subcellularLocation>
        <location evidence="1">Cell membrane</location>
        <topology evidence="1">Multi-pass membrane protein</topology>
    </subcellularLocation>
</comment>
<dbReference type="Proteomes" id="UP001589654">
    <property type="component" value="Unassembled WGS sequence"/>
</dbReference>
<dbReference type="PANTHER" id="PTHR33452">
    <property type="entry name" value="OXIDOREDUCTASE CATD-RELATED"/>
    <property type="match status" value="1"/>
</dbReference>
<evidence type="ECO:0000313" key="8">
    <source>
        <dbReference type="EMBL" id="MFB9210542.1"/>
    </source>
</evidence>
<evidence type="ECO:0000256" key="7">
    <source>
        <dbReference type="SAM" id="Phobius"/>
    </source>
</evidence>
<sequence length="142" mass="15225">MKKLIFNQSILLNLSTLALIFRLALGVIFFAHGAQKVLGWYGGFGLEGTVGWMNGELGIPVFLAYISCFVEFLGGIFLILGFLTRVWAGALAINMLVAILIVHSGFFNPDGIEFPFAVMVLAIGSFLAGPGKLSIDANLGKN</sequence>
<feature type="transmembrane region" description="Helical" evidence="7">
    <location>
        <begin position="112"/>
        <end position="129"/>
    </location>
</feature>
<feature type="transmembrane region" description="Helical" evidence="7">
    <location>
        <begin position="86"/>
        <end position="106"/>
    </location>
</feature>
<dbReference type="PANTHER" id="PTHR33452:SF1">
    <property type="entry name" value="INNER MEMBRANE PROTEIN YPHA-RELATED"/>
    <property type="match status" value="1"/>
</dbReference>
<dbReference type="EMBL" id="JBHMEW010000008">
    <property type="protein sequence ID" value="MFB9210542.1"/>
    <property type="molecule type" value="Genomic_DNA"/>
</dbReference>
<evidence type="ECO:0000256" key="4">
    <source>
        <dbReference type="ARBA" id="ARBA00022692"/>
    </source>
</evidence>
<keyword evidence="5 7" id="KW-1133">Transmembrane helix</keyword>
<protein>
    <submittedName>
        <fullName evidence="8">DoxX family protein</fullName>
    </submittedName>
</protein>
<keyword evidence="9" id="KW-1185">Reference proteome</keyword>
<dbReference type="Pfam" id="PF07681">
    <property type="entry name" value="DoxX"/>
    <property type="match status" value="1"/>
</dbReference>
<accession>A0ABV5J160</accession>
<keyword evidence="4 7" id="KW-0812">Transmembrane</keyword>
<organism evidence="8 9">
    <name type="scientific">Echinicola jeungdonensis</name>
    <dbReference type="NCBI Taxonomy" id="709343"/>
    <lineage>
        <taxon>Bacteria</taxon>
        <taxon>Pseudomonadati</taxon>
        <taxon>Bacteroidota</taxon>
        <taxon>Cytophagia</taxon>
        <taxon>Cytophagales</taxon>
        <taxon>Cyclobacteriaceae</taxon>
        <taxon>Echinicola</taxon>
    </lineage>
</organism>